<feature type="region of interest" description="Disordered" evidence="1">
    <location>
        <begin position="129"/>
        <end position="161"/>
    </location>
</feature>
<dbReference type="PANTHER" id="PTHR36855:SF1">
    <property type="entry name" value="PEROXISOME MEMBRANE ANCHOR PROTEIN PEX14P N-TERMINAL DOMAIN-CONTAINING PROTEIN"/>
    <property type="match status" value="1"/>
</dbReference>
<proteinExistence type="predicted"/>
<gene>
    <name evidence="4" type="ORF">DFQ27_002749</name>
</gene>
<dbReference type="AlphaFoldDB" id="A0A9P6Q6T7"/>
<feature type="region of interest" description="Disordered" evidence="1">
    <location>
        <begin position="67"/>
        <end position="111"/>
    </location>
</feature>
<sequence length="161" mass="17854">MSAMQATFERFDSYDFDTDANFQAGLQSILTKQQDKTTEQQKEAVDNAKFFYFSRFVEAFDLNEYKTWKQSPQQQQQSTSTDNNDNSAAQESVASSAQPAQPAGASSEPTYPKSFQEICELIASGQPIPGIRQIPNNLAEGTPSETKLAPRQKPWEKAAAA</sequence>
<dbReference type="OrthoDB" id="9936937at2759"/>
<evidence type="ECO:0000256" key="1">
    <source>
        <dbReference type="SAM" id="MobiDB-lite"/>
    </source>
</evidence>
<evidence type="ECO:0000259" key="3">
    <source>
        <dbReference type="Pfam" id="PF25871"/>
    </source>
</evidence>
<accession>A0A9P6Q6T7</accession>
<dbReference type="PANTHER" id="PTHR36855">
    <property type="entry name" value="CHROMOSOME 10, WHOLE GENOME SHOTGUN SEQUENCE"/>
    <property type="match status" value="1"/>
</dbReference>
<dbReference type="Proteomes" id="UP000807716">
    <property type="component" value="Unassembled WGS sequence"/>
</dbReference>
<evidence type="ECO:0000259" key="2">
    <source>
        <dbReference type="Pfam" id="PF17733"/>
    </source>
</evidence>
<name>A0A9P6Q6T7_9FUNG</name>
<comment type="caution">
    <text evidence="4">The sequence shown here is derived from an EMBL/GenBank/DDBJ whole genome shotgun (WGS) entry which is preliminary data.</text>
</comment>
<protein>
    <submittedName>
        <fullName evidence="4">Uncharacterized protein</fullName>
    </submittedName>
</protein>
<organism evidence="4 5">
    <name type="scientific">Actinomortierella ambigua</name>
    <dbReference type="NCBI Taxonomy" id="1343610"/>
    <lineage>
        <taxon>Eukaryota</taxon>
        <taxon>Fungi</taxon>
        <taxon>Fungi incertae sedis</taxon>
        <taxon>Mucoromycota</taxon>
        <taxon>Mortierellomycotina</taxon>
        <taxon>Mortierellomycetes</taxon>
        <taxon>Mortierellales</taxon>
        <taxon>Mortierellaceae</taxon>
        <taxon>Actinomortierella</taxon>
    </lineage>
</organism>
<dbReference type="InterPro" id="IPR040554">
    <property type="entry name" value="KPWE_PEX14_dom"/>
</dbReference>
<reference evidence="4" key="1">
    <citation type="journal article" date="2020" name="Fungal Divers.">
        <title>Resolving the Mortierellaceae phylogeny through synthesis of multi-gene phylogenetics and phylogenomics.</title>
        <authorList>
            <person name="Vandepol N."/>
            <person name="Liber J."/>
            <person name="Desiro A."/>
            <person name="Na H."/>
            <person name="Kennedy M."/>
            <person name="Barry K."/>
            <person name="Grigoriev I.V."/>
            <person name="Miller A.N."/>
            <person name="O'Donnell K."/>
            <person name="Stajich J.E."/>
            <person name="Bonito G."/>
        </authorList>
    </citation>
    <scope>NUCLEOTIDE SEQUENCE</scope>
    <source>
        <strain evidence="4">BC1065</strain>
    </source>
</reference>
<evidence type="ECO:0000313" key="4">
    <source>
        <dbReference type="EMBL" id="KAG0261826.1"/>
    </source>
</evidence>
<feature type="domain" description="Peroxisomal membrane protein PEX14-like KPWE" evidence="2">
    <location>
        <begin position="110"/>
        <end position="157"/>
    </location>
</feature>
<dbReference type="EMBL" id="JAAAJB010000205">
    <property type="protein sequence ID" value="KAG0261826.1"/>
    <property type="molecule type" value="Genomic_DNA"/>
</dbReference>
<feature type="domain" description="PEX14-like helix-turn-helix" evidence="3">
    <location>
        <begin position="6"/>
        <end position="72"/>
    </location>
</feature>
<keyword evidence="5" id="KW-1185">Reference proteome</keyword>
<evidence type="ECO:0000313" key="5">
    <source>
        <dbReference type="Proteomes" id="UP000807716"/>
    </source>
</evidence>
<dbReference type="Pfam" id="PF25871">
    <property type="entry name" value="HTH_76"/>
    <property type="match status" value="1"/>
</dbReference>
<dbReference type="Pfam" id="PF17733">
    <property type="entry name" value="KPWE_dom"/>
    <property type="match status" value="1"/>
</dbReference>
<dbReference type="InterPro" id="IPR058841">
    <property type="entry name" value="HTH_76"/>
</dbReference>
<feature type="compositionally biased region" description="Low complexity" evidence="1">
    <location>
        <begin position="70"/>
        <end position="109"/>
    </location>
</feature>